<keyword evidence="10" id="KW-1185">Reference proteome</keyword>
<feature type="transmembrane region" description="Helical" evidence="7">
    <location>
        <begin position="71"/>
        <end position="91"/>
    </location>
</feature>
<sequence length="216" mass="24133">MFNIPSNATDFMMWCDYLGTFAFAISGIRLAAAKRFDWFGAYVVGFVTAVGGGTLRDVMLDLTPFWMTQPSYLIITGMALLFTIVFCRSLVRLDNTLFLFDALGLGLFTVVGVAKTIDSGFSWWLAIIMGTITGSFGGMLRDILINEVPLIFRKDIYAIACVLGGHFYIFMYYFDIAPLPIIQLLCVLSVVIIRIVSVRYHISIPTFKGDVIHSKK</sequence>
<evidence type="ECO:0000256" key="3">
    <source>
        <dbReference type="ARBA" id="ARBA00022475"/>
    </source>
</evidence>
<keyword evidence="5 7" id="KW-1133">Transmembrane helix</keyword>
<evidence type="ECO:0000313" key="10">
    <source>
        <dbReference type="Proteomes" id="UP001596020"/>
    </source>
</evidence>
<feature type="transmembrane region" description="Helical" evidence="7">
    <location>
        <begin position="156"/>
        <end position="174"/>
    </location>
</feature>
<evidence type="ECO:0000256" key="6">
    <source>
        <dbReference type="ARBA" id="ARBA00023136"/>
    </source>
</evidence>
<evidence type="ECO:0000256" key="7">
    <source>
        <dbReference type="SAM" id="Phobius"/>
    </source>
</evidence>
<dbReference type="RefSeq" id="WP_380080459.1">
    <property type="nucleotide sequence ID" value="NZ_JBHSGO010000217.1"/>
</dbReference>
<organism evidence="9 10">
    <name type="scientific">Falsiporphyromonas endometrii</name>
    <dbReference type="NCBI Taxonomy" id="1387297"/>
    <lineage>
        <taxon>Bacteria</taxon>
        <taxon>Pseudomonadati</taxon>
        <taxon>Bacteroidota</taxon>
        <taxon>Bacteroidia</taxon>
        <taxon>Bacteroidales</taxon>
        <taxon>Porphyromonadaceae</taxon>
        <taxon>Falsiporphyromonas</taxon>
    </lineage>
</organism>
<evidence type="ECO:0000256" key="2">
    <source>
        <dbReference type="ARBA" id="ARBA00008193"/>
    </source>
</evidence>
<keyword evidence="3" id="KW-1003">Cell membrane</keyword>
<accession>A0ABV9KA75</accession>
<keyword evidence="6 7" id="KW-0472">Membrane</keyword>
<comment type="subcellular location">
    <subcellularLocation>
        <location evidence="1">Cell membrane</location>
        <topology evidence="1">Multi-pass membrane protein</topology>
    </subcellularLocation>
</comment>
<evidence type="ECO:0000259" key="8">
    <source>
        <dbReference type="Pfam" id="PF03458"/>
    </source>
</evidence>
<keyword evidence="4 7" id="KW-0812">Transmembrane</keyword>
<proteinExistence type="inferred from homology"/>
<dbReference type="PANTHER" id="PTHR30506:SF3">
    <property type="entry name" value="UPF0126 INNER MEMBRANE PROTEIN YADS-RELATED"/>
    <property type="match status" value="1"/>
</dbReference>
<comment type="similarity">
    <text evidence="2">Belongs to the UPF0126 family.</text>
</comment>
<feature type="domain" description="Glycine transporter" evidence="8">
    <location>
        <begin position="99"/>
        <end position="172"/>
    </location>
</feature>
<feature type="transmembrane region" description="Helical" evidence="7">
    <location>
        <begin position="123"/>
        <end position="144"/>
    </location>
</feature>
<evidence type="ECO:0000256" key="4">
    <source>
        <dbReference type="ARBA" id="ARBA00022692"/>
    </source>
</evidence>
<dbReference type="Proteomes" id="UP001596020">
    <property type="component" value="Unassembled WGS sequence"/>
</dbReference>
<feature type="transmembrane region" description="Helical" evidence="7">
    <location>
        <begin position="12"/>
        <end position="32"/>
    </location>
</feature>
<feature type="transmembrane region" description="Helical" evidence="7">
    <location>
        <begin position="39"/>
        <end position="59"/>
    </location>
</feature>
<feature type="domain" description="Glycine transporter" evidence="8">
    <location>
        <begin position="14"/>
        <end position="86"/>
    </location>
</feature>
<evidence type="ECO:0000256" key="5">
    <source>
        <dbReference type="ARBA" id="ARBA00022989"/>
    </source>
</evidence>
<name>A0ABV9KA75_9PORP</name>
<dbReference type="Pfam" id="PF03458">
    <property type="entry name" value="Gly_transporter"/>
    <property type="match status" value="2"/>
</dbReference>
<dbReference type="InterPro" id="IPR005115">
    <property type="entry name" value="Gly_transporter"/>
</dbReference>
<dbReference type="PANTHER" id="PTHR30506">
    <property type="entry name" value="INNER MEMBRANE PROTEIN"/>
    <property type="match status" value="1"/>
</dbReference>
<dbReference type="EMBL" id="JBHSGO010000217">
    <property type="protein sequence ID" value="MFC4666914.1"/>
    <property type="molecule type" value="Genomic_DNA"/>
</dbReference>
<comment type="caution">
    <text evidence="9">The sequence shown here is derived from an EMBL/GenBank/DDBJ whole genome shotgun (WGS) entry which is preliminary data.</text>
</comment>
<gene>
    <name evidence="9" type="ORF">ACFO3G_09940</name>
</gene>
<evidence type="ECO:0000313" key="9">
    <source>
        <dbReference type="EMBL" id="MFC4666914.1"/>
    </source>
</evidence>
<protein>
    <submittedName>
        <fullName evidence="9">Trimeric intracellular cation channel family protein</fullName>
    </submittedName>
</protein>
<feature type="transmembrane region" description="Helical" evidence="7">
    <location>
        <begin position="180"/>
        <end position="198"/>
    </location>
</feature>
<feature type="transmembrane region" description="Helical" evidence="7">
    <location>
        <begin position="98"/>
        <end position="117"/>
    </location>
</feature>
<evidence type="ECO:0000256" key="1">
    <source>
        <dbReference type="ARBA" id="ARBA00004651"/>
    </source>
</evidence>
<reference evidence="10" key="1">
    <citation type="journal article" date="2019" name="Int. J. Syst. Evol. Microbiol.">
        <title>The Global Catalogue of Microorganisms (GCM) 10K type strain sequencing project: providing services to taxonomists for standard genome sequencing and annotation.</title>
        <authorList>
            <consortium name="The Broad Institute Genomics Platform"/>
            <consortium name="The Broad Institute Genome Sequencing Center for Infectious Disease"/>
            <person name="Wu L."/>
            <person name="Ma J."/>
        </authorList>
    </citation>
    <scope>NUCLEOTIDE SEQUENCE [LARGE SCALE GENOMIC DNA]</scope>
    <source>
        <strain evidence="10">CGMCC 4.7357</strain>
    </source>
</reference>